<comment type="caution">
    <text evidence="9">The sequence shown here is derived from an EMBL/GenBank/DDBJ whole genome shotgun (WGS) entry which is preliminary data.</text>
</comment>
<evidence type="ECO:0000256" key="1">
    <source>
        <dbReference type="ARBA" id="ARBA00001941"/>
    </source>
</evidence>
<feature type="compositionally biased region" description="Polar residues" evidence="6">
    <location>
        <begin position="308"/>
        <end position="326"/>
    </location>
</feature>
<keyword evidence="2" id="KW-0479">Metal-binding</keyword>
<name>A0ABR2VY97_9FUNG</name>
<accession>A0ABR2VY97</accession>
<evidence type="ECO:0000259" key="8">
    <source>
        <dbReference type="PROSITE" id="PS51677"/>
    </source>
</evidence>
<evidence type="ECO:0000313" key="9">
    <source>
        <dbReference type="EMBL" id="KAK9710125.1"/>
    </source>
</evidence>
<sequence length="351" mass="37575">MIRSLVKYSCLVIASVNYVAAQDSGEGFVFKCDQPGSFALTFDDGPSPYTGTLLATLKSYGIKATFFSVGTQAADASISKYLKQAYAEGHQIASHTNTHADLNKLTADQVRNEMKLTENAIRSATGVVPAMMRPPYGNCNEQCRGIMKEMGYTVVQWSVDSNDWQYMQQPEKWDSLVTNVVKVVDASNIQTDSFVSLQHDIHNFSVERTPKVIDSIKAKGYKFVTVSECLSNRFPMYQNQANPSPSAPISTPTASANSTLIVSPTGSATSVSASASVTGSLPLTTSASSISSISTSTSTVSITDNSSQNPTTTKSQNPPTDINTGNDSAVLSASTFTMSIIALCLGYHNQN</sequence>
<evidence type="ECO:0000256" key="3">
    <source>
        <dbReference type="ARBA" id="ARBA00022729"/>
    </source>
</evidence>
<dbReference type="EMBL" id="JASJQH010007362">
    <property type="protein sequence ID" value="KAK9710125.1"/>
    <property type="molecule type" value="Genomic_DNA"/>
</dbReference>
<evidence type="ECO:0000256" key="2">
    <source>
        <dbReference type="ARBA" id="ARBA00022723"/>
    </source>
</evidence>
<evidence type="ECO:0000256" key="7">
    <source>
        <dbReference type="SAM" id="SignalP"/>
    </source>
</evidence>
<protein>
    <recommendedName>
        <fullName evidence="8">NodB homology domain-containing protein</fullName>
    </recommendedName>
</protein>
<dbReference type="SUPFAM" id="SSF88713">
    <property type="entry name" value="Glycoside hydrolase/deacetylase"/>
    <property type="match status" value="1"/>
</dbReference>
<evidence type="ECO:0000313" key="10">
    <source>
        <dbReference type="Proteomes" id="UP001479436"/>
    </source>
</evidence>
<feature type="region of interest" description="Disordered" evidence="6">
    <location>
        <begin position="299"/>
        <end position="326"/>
    </location>
</feature>
<dbReference type="InterPro" id="IPR002509">
    <property type="entry name" value="NODB_dom"/>
</dbReference>
<dbReference type="PROSITE" id="PS51677">
    <property type="entry name" value="NODB"/>
    <property type="match status" value="1"/>
</dbReference>
<organism evidence="9 10">
    <name type="scientific">Basidiobolus ranarum</name>
    <dbReference type="NCBI Taxonomy" id="34480"/>
    <lineage>
        <taxon>Eukaryota</taxon>
        <taxon>Fungi</taxon>
        <taxon>Fungi incertae sedis</taxon>
        <taxon>Zoopagomycota</taxon>
        <taxon>Entomophthoromycotina</taxon>
        <taxon>Basidiobolomycetes</taxon>
        <taxon>Basidiobolales</taxon>
        <taxon>Basidiobolaceae</taxon>
        <taxon>Basidiobolus</taxon>
    </lineage>
</organism>
<feature type="chain" id="PRO_5047443634" description="NodB homology domain-containing protein" evidence="7">
    <location>
        <begin position="22"/>
        <end position="351"/>
    </location>
</feature>
<dbReference type="Gene3D" id="3.20.20.370">
    <property type="entry name" value="Glycoside hydrolase/deacetylase"/>
    <property type="match status" value="1"/>
</dbReference>
<feature type="domain" description="NodB homology" evidence="8">
    <location>
        <begin position="36"/>
        <end position="224"/>
    </location>
</feature>
<reference evidence="9 10" key="1">
    <citation type="submission" date="2023-04" db="EMBL/GenBank/DDBJ databases">
        <title>Genome of Basidiobolus ranarum AG-B5.</title>
        <authorList>
            <person name="Stajich J.E."/>
            <person name="Carter-House D."/>
            <person name="Gryganskyi A."/>
        </authorList>
    </citation>
    <scope>NUCLEOTIDE SEQUENCE [LARGE SCALE GENOMIC DNA]</scope>
    <source>
        <strain evidence="9 10">AG-B5</strain>
    </source>
</reference>
<comment type="cofactor">
    <cofactor evidence="1">
        <name>Co(2+)</name>
        <dbReference type="ChEBI" id="CHEBI:48828"/>
    </cofactor>
</comment>
<gene>
    <name evidence="9" type="ORF">K7432_008620</name>
</gene>
<dbReference type="CDD" id="cd10951">
    <property type="entry name" value="CE4_ClCDA_like"/>
    <property type="match status" value="1"/>
</dbReference>
<evidence type="ECO:0000256" key="4">
    <source>
        <dbReference type="ARBA" id="ARBA00022801"/>
    </source>
</evidence>
<dbReference type="Pfam" id="PF01522">
    <property type="entry name" value="Polysacc_deac_1"/>
    <property type="match status" value="1"/>
</dbReference>
<dbReference type="PANTHER" id="PTHR46471:SF2">
    <property type="entry name" value="CHITIN DEACETYLASE-RELATED"/>
    <property type="match status" value="1"/>
</dbReference>
<keyword evidence="3 7" id="KW-0732">Signal</keyword>
<keyword evidence="4" id="KW-0378">Hydrolase</keyword>
<dbReference type="Proteomes" id="UP001479436">
    <property type="component" value="Unassembled WGS sequence"/>
</dbReference>
<feature type="signal peptide" evidence="7">
    <location>
        <begin position="1"/>
        <end position="21"/>
    </location>
</feature>
<evidence type="ECO:0000256" key="5">
    <source>
        <dbReference type="ARBA" id="ARBA00023277"/>
    </source>
</evidence>
<keyword evidence="10" id="KW-1185">Reference proteome</keyword>
<proteinExistence type="predicted"/>
<dbReference type="InterPro" id="IPR011330">
    <property type="entry name" value="Glyco_hydro/deAcase_b/a-brl"/>
</dbReference>
<dbReference type="PANTHER" id="PTHR46471">
    <property type="entry name" value="CHITIN DEACETYLASE"/>
    <property type="match status" value="1"/>
</dbReference>
<keyword evidence="5" id="KW-0119">Carbohydrate metabolism</keyword>
<evidence type="ECO:0000256" key="6">
    <source>
        <dbReference type="SAM" id="MobiDB-lite"/>
    </source>
</evidence>